<dbReference type="InterPro" id="IPR011042">
    <property type="entry name" value="6-blade_b-propeller_TolB-like"/>
</dbReference>
<feature type="transmembrane region" description="Helical" evidence="9">
    <location>
        <begin position="1648"/>
        <end position="1670"/>
    </location>
</feature>
<dbReference type="InterPro" id="IPR001258">
    <property type="entry name" value="NHL_repeat"/>
</dbReference>
<feature type="transmembrane region" description="Helical" evidence="9">
    <location>
        <begin position="591"/>
        <end position="610"/>
    </location>
</feature>
<keyword evidence="2" id="KW-0813">Transport</keyword>
<proteinExistence type="predicted"/>
<keyword evidence="3" id="KW-1003">Cell membrane</keyword>
<dbReference type="Gene3D" id="2.120.10.30">
    <property type="entry name" value="TolB, C-terminal domain"/>
    <property type="match status" value="1"/>
</dbReference>
<feature type="transmembrane region" description="Helical" evidence="9">
    <location>
        <begin position="1527"/>
        <end position="1549"/>
    </location>
</feature>
<evidence type="ECO:0000313" key="11">
    <source>
        <dbReference type="EMBL" id="KAF4324702.1"/>
    </source>
</evidence>
<dbReference type="SUPFAM" id="SSF161098">
    <property type="entry name" value="MetI-like"/>
    <property type="match status" value="3"/>
</dbReference>
<dbReference type="PROSITE" id="PS51125">
    <property type="entry name" value="NHL"/>
    <property type="match status" value="2"/>
</dbReference>
<dbReference type="InterPro" id="IPR000515">
    <property type="entry name" value="MetI-like"/>
</dbReference>
<evidence type="ECO:0000256" key="4">
    <source>
        <dbReference type="ARBA" id="ARBA00022692"/>
    </source>
</evidence>
<keyword evidence="7 9" id="KW-0472">Membrane</keyword>
<evidence type="ECO:0000256" key="7">
    <source>
        <dbReference type="ARBA" id="ARBA00023136"/>
    </source>
</evidence>
<evidence type="ECO:0000256" key="8">
    <source>
        <dbReference type="PROSITE-ProRule" id="PRU00504"/>
    </source>
</evidence>
<organism evidence="11 12">
    <name type="scientific">Phytophthora kernoviae 00238/432</name>
    <dbReference type="NCBI Taxonomy" id="1284355"/>
    <lineage>
        <taxon>Eukaryota</taxon>
        <taxon>Sar</taxon>
        <taxon>Stramenopiles</taxon>
        <taxon>Oomycota</taxon>
        <taxon>Peronosporomycetes</taxon>
        <taxon>Peronosporales</taxon>
        <taxon>Peronosporaceae</taxon>
        <taxon>Phytophthora</taxon>
    </lineage>
</organism>
<feature type="transmembrane region" description="Helical" evidence="9">
    <location>
        <begin position="1385"/>
        <end position="1406"/>
    </location>
</feature>
<dbReference type="PROSITE" id="PS50928">
    <property type="entry name" value="ABC_TM1"/>
    <property type="match status" value="2"/>
</dbReference>
<keyword evidence="6 9" id="KW-1133">Transmembrane helix</keyword>
<feature type="transmembrane region" description="Helical" evidence="9">
    <location>
        <begin position="43"/>
        <end position="62"/>
    </location>
</feature>
<feature type="transmembrane region" description="Helical" evidence="9">
    <location>
        <begin position="1600"/>
        <end position="1622"/>
    </location>
</feature>
<dbReference type="PANTHER" id="PTHR43744:SF1">
    <property type="entry name" value="BINDING-PROTEIN-DEPENDENT TRANSPORT SYSTEMS INNER MEMBRANE COMPONENT"/>
    <property type="match status" value="1"/>
</dbReference>
<evidence type="ECO:0000256" key="9">
    <source>
        <dbReference type="SAM" id="Phobius"/>
    </source>
</evidence>
<feature type="transmembrane region" description="Helical" evidence="9">
    <location>
        <begin position="1769"/>
        <end position="1792"/>
    </location>
</feature>
<keyword evidence="5" id="KW-0677">Repeat</keyword>
<evidence type="ECO:0000256" key="2">
    <source>
        <dbReference type="ARBA" id="ARBA00022448"/>
    </source>
</evidence>
<dbReference type="Proteomes" id="UP000702964">
    <property type="component" value="Unassembled WGS sequence"/>
</dbReference>
<dbReference type="PANTHER" id="PTHR43744">
    <property type="entry name" value="ABC TRANSPORTER PERMEASE PROTEIN MG189-RELATED-RELATED"/>
    <property type="match status" value="1"/>
</dbReference>
<feature type="transmembrane region" description="Helical" evidence="9">
    <location>
        <begin position="107"/>
        <end position="124"/>
    </location>
</feature>
<dbReference type="GO" id="GO:0055085">
    <property type="term" value="P:transmembrane transport"/>
    <property type="evidence" value="ECO:0007669"/>
    <property type="project" value="InterPro"/>
</dbReference>
<evidence type="ECO:0000256" key="1">
    <source>
        <dbReference type="ARBA" id="ARBA00004651"/>
    </source>
</evidence>
<feature type="transmembrane region" description="Helical" evidence="9">
    <location>
        <begin position="205"/>
        <end position="225"/>
    </location>
</feature>
<reference evidence="11" key="2">
    <citation type="submission" date="2020-02" db="EMBL/GenBank/DDBJ databases">
        <authorList>
            <person name="Studholme D.J."/>
        </authorList>
    </citation>
    <scope>NUCLEOTIDE SEQUENCE</scope>
    <source>
        <strain evidence="11">00238/432</strain>
    </source>
</reference>
<dbReference type="CDD" id="cd05819">
    <property type="entry name" value="NHL"/>
    <property type="match status" value="1"/>
</dbReference>
<name>A0A8J4SSI6_9STRA</name>
<evidence type="ECO:0000313" key="12">
    <source>
        <dbReference type="Proteomes" id="UP000702964"/>
    </source>
</evidence>
<keyword evidence="4 9" id="KW-0812">Transmembrane</keyword>
<feature type="transmembrane region" description="Helical" evidence="9">
    <location>
        <begin position="1484"/>
        <end position="1506"/>
    </location>
</feature>
<dbReference type="CDD" id="cd06261">
    <property type="entry name" value="TM_PBP2"/>
    <property type="match status" value="3"/>
</dbReference>
<dbReference type="InterPro" id="IPR035906">
    <property type="entry name" value="MetI-like_sf"/>
</dbReference>
<evidence type="ECO:0000259" key="10">
    <source>
        <dbReference type="PROSITE" id="PS50928"/>
    </source>
</evidence>
<dbReference type="EMBL" id="AOFI03000014">
    <property type="protein sequence ID" value="KAF4324702.1"/>
    <property type="molecule type" value="Genomic_DNA"/>
</dbReference>
<feature type="transmembrane region" description="Helical" evidence="9">
    <location>
        <begin position="74"/>
        <end position="95"/>
    </location>
</feature>
<dbReference type="Pfam" id="PF00528">
    <property type="entry name" value="BPD_transp_1"/>
    <property type="match status" value="3"/>
</dbReference>
<dbReference type="Pfam" id="PF18952">
    <property type="entry name" value="DUF5696"/>
    <property type="match status" value="1"/>
</dbReference>
<feature type="transmembrane region" description="Helical" evidence="9">
    <location>
        <begin position="617"/>
        <end position="638"/>
    </location>
</feature>
<comment type="caution">
    <text evidence="11">The sequence shown here is derived from an EMBL/GenBank/DDBJ whole genome shotgun (WGS) entry which is preliminary data.</text>
</comment>
<feature type="repeat" description="NHL" evidence="8">
    <location>
        <begin position="285"/>
        <end position="317"/>
    </location>
</feature>
<evidence type="ECO:0000256" key="6">
    <source>
        <dbReference type="ARBA" id="ARBA00022989"/>
    </source>
</evidence>
<dbReference type="Gene3D" id="1.10.3720.10">
    <property type="entry name" value="MetI-like"/>
    <property type="match status" value="3"/>
</dbReference>
<feature type="transmembrane region" description="Helical" evidence="9">
    <location>
        <begin position="1700"/>
        <end position="1720"/>
    </location>
</feature>
<dbReference type="Pfam" id="PF01436">
    <property type="entry name" value="NHL"/>
    <property type="match status" value="1"/>
</dbReference>
<feature type="repeat" description="NHL" evidence="8">
    <location>
        <begin position="336"/>
        <end position="366"/>
    </location>
</feature>
<dbReference type="GO" id="GO:0005886">
    <property type="term" value="C:plasma membrane"/>
    <property type="evidence" value="ECO:0007669"/>
    <property type="project" value="UniProtKB-SubCell"/>
</dbReference>
<feature type="domain" description="ABC transmembrane type-1" evidence="10">
    <location>
        <begin position="1565"/>
        <end position="1791"/>
    </location>
</feature>
<accession>A0A8J4SSI6</accession>
<sequence length="1807" mass="199931">MRPQLMFGAVIQLTTSFAVADVSIALAGFPSVNYAAETVVTHLIDFGIGIVGHVLLASAAAYPLAKHKFPGKVFMFQVVVLSLMFTPAVTAIPNYMIMSWLGWIDTYWAVIIPAFAYSLGLYLMKQFMEQIPDALLEAAKIDGASEYRIFWSVVMPNVKPAWLTLIILLFQMLWGSDGNGYIYSEQLKTLHYAAGQIIQGGISRAGAGAAVALILMSVPITLFIFSQSRIIETMAISLLLVNAVPAAASPAPYESYNYNYWKEAVPSPDAYLPQRTISGSDLGIGEFKDPADVNVSASGQIYILDSGNSRVVVLDAKYKLLRVIEGFMMDGSKESFNAPGGLFVDEEERVYIADTGNSRVVVLDAEGQLIHTITKPESDILATHFQFQPLKLTVDRVGRVYVVAQGVYEGIMQFDEHGQFIGYVGTNKVERDYGEYIWRMLSTKAQRAQMVLFVPTEFSNVDIDAKGFVYATNIDPGSSEPIKRLNPSGEDVLKRFGYFEVKGDIRFRNNPGPSKLIDVKVLGNGMYSVLDATQNRVFTYDDEGHLLYVYGGKGNQVGTLKTPVAMEQSGDHQLVLDRGKSNLVIYEPTRIAFFWFLLLLFIGTMTVHQYTVIKTILTMLLTVTVMGIIVFLGALLVAEDQGLALYYNEETTEIAVRDAASGQIWYSNPKERSADGLAAAYEKEVLSSQLNVSFRDAIGTLENFPNFSSSISNKQFAAVNVDQGIRVTYTLGDTSLGIDALPKLISKQRLEEKVLSKLDATVARYTSARYYPTKNNPDVLERLDGQISKQLVLNKMLDAFEAAGYTADDLAFDNEENGVEGGGTSDKPSFVIPVEYRLDQGSLVVTVPLSQVKENGQYRIRNIDLLAYFGAADTKGEGYMFVPDGSGSLIHLNNGKVKEEQYVQRVYGADPNDNSLSRPQVSESVHMPVFGLKNGDHAWFAVIEKGDGMASITADIGGRQNSYNHVYGTFSLRGEDELEMYTSQKMQEIQLLSEEPFRGDIQVRYHFLHGKDASYSGMARLYQQQLVGQNVLKPLEDESALPFYVDVLGAVDKKASFLGVPYRTTLAMTTYEQATEMAAKLQQEGVNRVQMRYQGWFGGGFSHHTPTQVKLDSEVGTRSELHDLSEQLKQSGGALFPDVAFQRIYHDDWNFAPSSDAARFVTKETAELYPYSPALNRMDQSKDSYYLLSAAKLPYVVSEFAGKINTLELSALSLRDLGQVLSSDYRDRRVIHRETAKNIVKEQLGKLQQEYPKMMLSSANAYAWGYTQHIVDAPSGSSRFNITDEEVPFYEMVIHGYMDYAASAMNTSGNQDLRKQLLRSLELGSAPQFQWTYEPSSKLKLTNYDSAYATDYAYWVDDAAALYKEANEDAILVDATFNRILVDSVGAMLLNVPMILFFSLFTATLLNQNFKGRTMARAIFFLPVILASSAVAAAESAGLINLMGDTSAIESSTEGGASFNVISMVRMLNDVGLPMAYVDYIVEAIMRIYDIVSSSGVQILIFLAALQSVPGSMYEVAKIEGATAYESFWKITFPMVSPLILTNVIYTIIDSFAGSPVTEAIYQTAFKTQNFGLSSAMSWLYTLVIAGYGFARFSFPGSNVLFVLVILTILVPTSTLMVPMYLHFRNFDILGMVHLFTGREGINLLNTYWPSMITAATAGGLKAGLFIYIFRQFFKGMPKEIEEAALIDGAGGYRTFARIMLPNAISPLITVILFSFVWQYNDTFYSALFMSESPLISLKVASLPAQANQLIPQLMGFGSNSGMKADPNYVAMIVDTGILLAIAPLIILYLFVQRYFVESIERSGVVG</sequence>
<evidence type="ECO:0000256" key="5">
    <source>
        <dbReference type="ARBA" id="ARBA00022737"/>
    </source>
</evidence>
<protein>
    <recommendedName>
        <fullName evidence="10">ABC transmembrane type-1 domain-containing protein</fullName>
    </recommendedName>
</protein>
<reference evidence="11" key="1">
    <citation type="journal article" date="2015" name="Genom Data">
        <title>Draft genome sequences of Phytophthora kernoviae and Phytophthora ramorum lineage EU2 from Scotland.</title>
        <authorList>
            <person name="Sambles C."/>
            <person name="Schlenzig A."/>
            <person name="O'Neill P."/>
            <person name="Grant M."/>
            <person name="Studholme D.J."/>
        </authorList>
    </citation>
    <scope>NUCLEOTIDE SEQUENCE</scope>
    <source>
        <strain evidence="11">00238/432</strain>
    </source>
</reference>
<gene>
    <name evidence="11" type="ORF">G195_001918</name>
</gene>
<comment type="subcellular location">
    <subcellularLocation>
        <location evidence="1">Cell membrane</location>
        <topology evidence="1">Multi-pass membrane protein</topology>
    </subcellularLocation>
</comment>
<feature type="domain" description="ABC transmembrane type-1" evidence="10">
    <location>
        <begin position="39"/>
        <end position="226"/>
    </location>
</feature>
<feature type="transmembrane region" description="Helical" evidence="9">
    <location>
        <begin position="1418"/>
        <end position="1440"/>
    </location>
</feature>
<evidence type="ECO:0000256" key="3">
    <source>
        <dbReference type="ARBA" id="ARBA00022475"/>
    </source>
</evidence>
<dbReference type="InterPro" id="IPR043751">
    <property type="entry name" value="DUF5696"/>
</dbReference>
<dbReference type="SUPFAM" id="SSF101898">
    <property type="entry name" value="NHL repeat"/>
    <property type="match status" value="1"/>
</dbReference>
<feature type="transmembrane region" description="Helical" evidence="9">
    <location>
        <begin position="1569"/>
        <end position="1588"/>
    </location>
</feature>